<feature type="transmembrane region" description="Helical" evidence="8">
    <location>
        <begin position="139"/>
        <end position="158"/>
    </location>
</feature>
<feature type="transmembrane region" description="Helical" evidence="8">
    <location>
        <begin position="21"/>
        <end position="40"/>
    </location>
</feature>
<evidence type="ECO:0000256" key="5">
    <source>
        <dbReference type="ARBA" id="ARBA00022692"/>
    </source>
</evidence>
<dbReference type="EMBL" id="AP022610">
    <property type="protein sequence ID" value="BBZ27722.1"/>
    <property type="molecule type" value="Genomic_DNA"/>
</dbReference>
<keyword evidence="4" id="KW-1003">Cell membrane</keyword>
<reference evidence="9 10" key="1">
    <citation type="journal article" date="2019" name="Emerg. Microbes Infect.">
        <title>Comprehensive subspecies identification of 175 nontuberculous mycobacteria species based on 7547 genomic profiles.</title>
        <authorList>
            <person name="Matsumoto Y."/>
            <person name="Kinjo T."/>
            <person name="Motooka D."/>
            <person name="Nabeya D."/>
            <person name="Jung N."/>
            <person name="Uechi K."/>
            <person name="Horii T."/>
            <person name="Iida T."/>
            <person name="Fujita J."/>
            <person name="Nakamura S."/>
        </authorList>
    </citation>
    <scope>NUCLEOTIDE SEQUENCE [LARGE SCALE GENOMIC DNA]</scope>
    <source>
        <strain evidence="9 10">JCM 13574</strain>
    </source>
</reference>
<dbReference type="Proteomes" id="UP000466517">
    <property type="component" value="Chromosome"/>
</dbReference>
<dbReference type="AlphaFoldDB" id="A0A7I7XEV7"/>
<name>A0A7I7XEV7_9MYCO</name>
<sequence>MTAESEAVSTPTTSSGLKKGSIGIVAVIFMAVANAAPITAMTGNVPIAVGFGNGLGAPAGFLFATIVLTLFALGYVAMARHITTTGAFYGFISHGLGQIWGMASGMLATFAYVVFEGSLIGAFAYFANDALNTIFGVDIPWLAFGVFAIVLIAVLCYFDISLTAAILGVTLTCEVLILLALAFSVIFSGGGPDGFMLGQTVALNNAFQSLPAGAFGTAATAGAMATGLFFAFWSWVGFETTAVYGEESRNPKKIIPRATIIAVVGLGLFYTFISAMVIAGNGAKQSVEASISASPLDLFFKLVDAKLGAIPLDAYKILLVIGSFACALAFHNAASRYLFALGREIPSEKIRNTLGSTHPKHGSPWVASVVQSVITLLIVLGFYAFTAVQAADASGNLVDTPSLVPYVNIYGLLALIGTAAILLVQAICSAAVISYFWVKKTHRGNVITTLICPVVGGVGMLYVVWALWQSLAVAAGAASNSYVLKAGPYMLLVVFVVGLAYTVWLRSAKPETYAEIGRTVLDEAHERSDEAPATPSA</sequence>
<comment type="subcellular location">
    <subcellularLocation>
        <location evidence="2">Cell membrane</location>
        <topology evidence="2">Multi-pass membrane protein</topology>
    </subcellularLocation>
</comment>
<protein>
    <submittedName>
        <fullName evidence="9">Amino acid permease</fullName>
    </submittedName>
</protein>
<feature type="transmembrane region" description="Helical" evidence="8">
    <location>
        <begin position="254"/>
        <end position="279"/>
    </location>
</feature>
<dbReference type="InterPro" id="IPR050367">
    <property type="entry name" value="APC_superfamily"/>
</dbReference>
<feature type="transmembrane region" description="Helical" evidence="8">
    <location>
        <begin position="60"/>
        <end position="78"/>
    </location>
</feature>
<feature type="transmembrane region" description="Helical" evidence="8">
    <location>
        <begin position="365"/>
        <end position="389"/>
    </location>
</feature>
<dbReference type="RefSeq" id="WP_163736007.1">
    <property type="nucleotide sequence ID" value="NZ_AP022610.1"/>
</dbReference>
<feature type="transmembrane region" description="Helical" evidence="8">
    <location>
        <begin position="210"/>
        <end position="233"/>
    </location>
</feature>
<dbReference type="GO" id="GO:0022857">
    <property type="term" value="F:transmembrane transporter activity"/>
    <property type="evidence" value="ECO:0007669"/>
    <property type="project" value="InterPro"/>
</dbReference>
<keyword evidence="7 8" id="KW-0472">Membrane</keyword>
<evidence type="ECO:0000256" key="8">
    <source>
        <dbReference type="SAM" id="Phobius"/>
    </source>
</evidence>
<gene>
    <name evidence="9" type="ORF">MMAD_20170</name>
</gene>
<dbReference type="KEGG" id="mmag:MMAD_20170"/>
<evidence type="ECO:0000256" key="6">
    <source>
        <dbReference type="ARBA" id="ARBA00022989"/>
    </source>
</evidence>
<dbReference type="Pfam" id="PF13520">
    <property type="entry name" value="AA_permease_2"/>
    <property type="match status" value="1"/>
</dbReference>
<keyword evidence="6 8" id="KW-1133">Transmembrane helix</keyword>
<dbReference type="Gene3D" id="1.20.1740.10">
    <property type="entry name" value="Amino acid/polyamine transporter I"/>
    <property type="match status" value="1"/>
</dbReference>
<dbReference type="PIRSF" id="PIRSF006060">
    <property type="entry name" value="AA_transporter"/>
    <property type="match status" value="1"/>
</dbReference>
<dbReference type="InterPro" id="IPR002293">
    <property type="entry name" value="AA/rel_permease1"/>
</dbReference>
<proteinExistence type="inferred from homology"/>
<feature type="transmembrane region" description="Helical" evidence="8">
    <location>
        <begin position="409"/>
        <end position="438"/>
    </location>
</feature>
<evidence type="ECO:0000313" key="9">
    <source>
        <dbReference type="EMBL" id="BBZ27722.1"/>
    </source>
</evidence>
<evidence type="ECO:0000256" key="4">
    <source>
        <dbReference type="ARBA" id="ARBA00022475"/>
    </source>
</evidence>
<feature type="transmembrane region" description="Helical" evidence="8">
    <location>
        <begin position="99"/>
        <end position="127"/>
    </location>
</feature>
<organism evidence="9 10">
    <name type="scientific">Mycolicibacterium madagascariense</name>
    <dbReference type="NCBI Taxonomy" id="212765"/>
    <lineage>
        <taxon>Bacteria</taxon>
        <taxon>Bacillati</taxon>
        <taxon>Actinomycetota</taxon>
        <taxon>Actinomycetes</taxon>
        <taxon>Mycobacteriales</taxon>
        <taxon>Mycobacteriaceae</taxon>
        <taxon>Mycolicibacterium</taxon>
    </lineage>
</organism>
<evidence type="ECO:0000313" key="10">
    <source>
        <dbReference type="Proteomes" id="UP000466517"/>
    </source>
</evidence>
<dbReference type="GO" id="GO:0005886">
    <property type="term" value="C:plasma membrane"/>
    <property type="evidence" value="ECO:0007669"/>
    <property type="project" value="UniProtKB-SubCell"/>
</dbReference>
<feature type="transmembrane region" description="Helical" evidence="8">
    <location>
        <begin position="450"/>
        <end position="468"/>
    </location>
</feature>
<dbReference type="PANTHER" id="PTHR42770:SF16">
    <property type="entry name" value="AMINO ACID PERMEASE"/>
    <property type="match status" value="1"/>
</dbReference>
<feature type="transmembrane region" description="Helical" evidence="8">
    <location>
        <begin position="317"/>
        <end position="339"/>
    </location>
</feature>
<feature type="transmembrane region" description="Helical" evidence="8">
    <location>
        <begin position="488"/>
        <end position="505"/>
    </location>
</feature>
<feature type="transmembrane region" description="Helical" evidence="8">
    <location>
        <begin position="165"/>
        <end position="190"/>
    </location>
</feature>
<comment type="function">
    <text evidence="1">Probable amino-acid or metabolite transport protein.</text>
</comment>
<evidence type="ECO:0000256" key="1">
    <source>
        <dbReference type="ARBA" id="ARBA00002249"/>
    </source>
</evidence>
<evidence type="ECO:0000256" key="3">
    <source>
        <dbReference type="ARBA" id="ARBA00009523"/>
    </source>
</evidence>
<evidence type="ECO:0000256" key="2">
    <source>
        <dbReference type="ARBA" id="ARBA00004651"/>
    </source>
</evidence>
<comment type="similarity">
    <text evidence="3">Belongs to the amino acid-polyamine-organocation (APC) superfamily.</text>
</comment>
<evidence type="ECO:0000256" key="7">
    <source>
        <dbReference type="ARBA" id="ARBA00023136"/>
    </source>
</evidence>
<accession>A0A7I7XEV7</accession>
<dbReference type="PANTHER" id="PTHR42770">
    <property type="entry name" value="AMINO ACID TRANSPORTER-RELATED"/>
    <property type="match status" value="1"/>
</dbReference>
<keyword evidence="5 8" id="KW-0812">Transmembrane</keyword>
<keyword evidence="10" id="KW-1185">Reference proteome</keyword>